<evidence type="ECO:0000313" key="4">
    <source>
        <dbReference type="Proteomes" id="UP000053246"/>
    </source>
</evidence>
<gene>
    <name evidence="3" type="ORF">ADL17_09055</name>
</gene>
<evidence type="ECO:0000256" key="2">
    <source>
        <dbReference type="SAM" id="SignalP"/>
    </source>
</evidence>
<accession>A0A9X0LG71</accession>
<dbReference type="AlphaFoldDB" id="A0A9X0LG71"/>
<keyword evidence="4" id="KW-1185">Reference proteome</keyword>
<evidence type="ECO:0008006" key="5">
    <source>
        <dbReference type="Google" id="ProtNLM"/>
    </source>
</evidence>
<dbReference type="RefSeq" id="WP_013732505.1">
    <property type="nucleotide sequence ID" value="NZ_CP108425.1"/>
</dbReference>
<protein>
    <recommendedName>
        <fullName evidence="5">DUF3558 domain-containing protein</fullName>
    </recommendedName>
</protein>
<feature type="compositionally biased region" description="Low complexity" evidence="1">
    <location>
        <begin position="37"/>
        <end position="58"/>
    </location>
</feature>
<dbReference type="OMA" id="HLTCVAR"/>
<proteinExistence type="predicted"/>
<evidence type="ECO:0000256" key="1">
    <source>
        <dbReference type="SAM" id="MobiDB-lite"/>
    </source>
</evidence>
<reference evidence="3 4" key="1">
    <citation type="submission" date="2015-10" db="EMBL/GenBank/DDBJ databases">
        <authorList>
            <person name="Ju K.-S."/>
            <person name="Doroghazi J.R."/>
            <person name="Metcalf W.W."/>
        </authorList>
    </citation>
    <scope>NUCLEOTIDE SEQUENCE [LARGE SCALE GENOMIC DNA]</scope>
    <source>
        <strain evidence="3 4">NRRL B-24793</strain>
    </source>
</reference>
<feature type="region of interest" description="Disordered" evidence="1">
    <location>
        <begin position="28"/>
        <end position="58"/>
    </location>
</feature>
<name>A0A9X0LG71_9ACTN</name>
<dbReference type="Proteomes" id="UP000053246">
    <property type="component" value="Unassembled WGS sequence"/>
</dbReference>
<evidence type="ECO:0000313" key="3">
    <source>
        <dbReference type="EMBL" id="KUJ49095.1"/>
    </source>
</evidence>
<dbReference type="Pfam" id="PF12079">
    <property type="entry name" value="DUF3558"/>
    <property type="match status" value="1"/>
</dbReference>
<sequence>MRHLTCVARLAVAATVLTVLAGCGGTEPAAAPPAPAQPSEAAAPTEATEAPEPSAAAPVDACALVSKEDAEKLAGTPLEDPLPSGETCWFTGPVSGPVAQVEVHVGDGAKKILDIDRDLKHEFETLSGIGDEAYLEEGMVFVNVSGVWVAIRLVRTDDMAKYDERLTELARTVAGRL</sequence>
<organism evidence="3 4">
    <name type="scientific">Micromonospora maris</name>
    <dbReference type="NCBI Taxonomy" id="1003110"/>
    <lineage>
        <taxon>Bacteria</taxon>
        <taxon>Bacillati</taxon>
        <taxon>Actinomycetota</taxon>
        <taxon>Actinomycetes</taxon>
        <taxon>Micromonosporales</taxon>
        <taxon>Micromonosporaceae</taxon>
        <taxon>Micromonospora</taxon>
    </lineage>
</organism>
<feature type="signal peptide" evidence="2">
    <location>
        <begin position="1"/>
        <end position="21"/>
    </location>
</feature>
<dbReference type="EMBL" id="LMWI01000001">
    <property type="protein sequence ID" value="KUJ49095.1"/>
    <property type="molecule type" value="Genomic_DNA"/>
</dbReference>
<comment type="caution">
    <text evidence="3">The sequence shown here is derived from an EMBL/GenBank/DDBJ whole genome shotgun (WGS) entry which is preliminary data.</text>
</comment>
<keyword evidence="2" id="KW-0732">Signal</keyword>
<feature type="chain" id="PRO_5040943664" description="DUF3558 domain-containing protein" evidence="2">
    <location>
        <begin position="22"/>
        <end position="177"/>
    </location>
</feature>
<dbReference type="InterPro" id="IPR024520">
    <property type="entry name" value="DUF3558"/>
</dbReference>
<dbReference type="PROSITE" id="PS51257">
    <property type="entry name" value="PROKAR_LIPOPROTEIN"/>
    <property type="match status" value="1"/>
</dbReference>